<reference evidence="3" key="1">
    <citation type="journal article" date="2019" name="Int. J. Syst. Evol. Microbiol.">
        <title>The Global Catalogue of Microorganisms (GCM) 10K type strain sequencing project: providing services to taxonomists for standard genome sequencing and annotation.</title>
        <authorList>
            <consortium name="The Broad Institute Genomics Platform"/>
            <consortium name="The Broad Institute Genome Sequencing Center for Infectious Disease"/>
            <person name="Wu L."/>
            <person name="Ma J."/>
        </authorList>
    </citation>
    <scope>NUCLEOTIDE SEQUENCE [LARGE SCALE GENOMIC DNA]</scope>
    <source>
        <strain evidence="3">JCM 18303</strain>
    </source>
</reference>
<dbReference type="Gene3D" id="3.90.850.10">
    <property type="entry name" value="Fumarylacetoacetase-like, C-terminal domain"/>
    <property type="match status" value="1"/>
</dbReference>
<sequence>MRYGAFVPSGGDGSRVGVLCEDDTVLDLAALHAAEPVPWPELLVAANLDRLLAAARPVWREVHGWLADTLADPDRSARHRHPVASVTPVLPFTVADYVDFFACEQHAVNAARIFRPNDEPLAPNWRHLPVGYHGRAATVRGSGSPVRRPNGQRGPGDYGPTRALDFEAELGFVIGGASTPGEPVTMEHAADHLFGLVLLNDWSARDIQFWETRPLGPLLGKAFATSISSWVTPWEALNSARVPPPARDPEPLPYLRGGADLGLNLALRVRLNGELISSPPGDALYWTAPQMIAHLTSGGATLRPGDLLGSGTLSGPAPDQLGSLLELTKHGREPLTLADGSELGYLRDGDELVITADAPAFGGGRLELGEVRGRILPAR</sequence>
<evidence type="ECO:0000313" key="3">
    <source>
        <dbReference type="Proteomes" id="UP001428817"/>
    </source>
</evidence>
<dbReference type="InterPro" id="IPR011234">
    <property type="entry name" value="Fumarylacetoacetase-like_C"/>
</dbReference>
<proteinExistence type="predicted"/>
<evidence type="ECO:0000259" key="1">
    <source>
        <dbReference type="Pfam" id="PF01557"/>
    </source>
</evidence>
<name>A0ABP9R3Y1_9PSEU</name>
<comment type="caution">
    <text evidence="2">The sequence shown here is derived from an EMBL/GenBank/DDBJ whole genome shotgun (WGS) entry which is preliminary data.</text>
</comment>
<keyword evidence="3" id="KW-1185">Reference proteome</keyword>
<dbReference type="SUPFAM" id="SSF56529">
    <property type="entry name" value="FAH"/>
    <property type="match status" value="1"/>
</dbReference>
<dbReference type="InterPro" id="IPR036663">
    <property type="entry name" value="Fumarylacetoacetase_C_sf"/>
</dbReference>
<evidence type="ECO:0000313" key="2">
    <source>
        <dbReference type="EMBL" id="GAA5171187.1"/>
    </source>
</evidence>
<dbReference type="SUPFAM" id="SSF63433">
    <property type="entry name" value="Fumarylacetoacetate hydrolase, FAH, N-terminal domain"/>
    <property type="match status" value="1"/>
</dbReference>
<dbReference type="EMBL" id="BAABJP010000045">
    <property type="protein sequence ID" value="GAA5171187.1"/>
    <property type="molecule type" value="Genomic_DNA"/>
</dbReference>
<dbReference type="RefSeq" id="WP_185063722.1">
    <property type="nucleotide sequence ID" value="NZ_BAABJP010000045.1"/>
</dbReference>
<dbReference type="InterPro" id="IPR036462">
    <property type="entry name" value="Fumarylacetoacetase_N_sf"/>
</dbReference>
<dbReference type="PANTHER" id="PTHR43069">
    <property type="entry name" value="FUMARYLACETOACETASE"/>
    <property type="match status" value="1"/>
</dbReference>
<dbReference type="Pfam" id="PF01557">
    <property type="entry name" value="FAA_hydrolase"/>
    <property type="match status" value="1"/>
</dbReference>
<protein>
    <submittedName>
        <fullName evidence="2">Fumarylacetoacetase</fullName>
    </submittedName>
</protein>
<gene>
    <name evidence="2" type="primary">fahA</name>
    <name evidence="2" type="ORF">GCM10023321_69460</name>
</gene>
<organism evidence="2 3">
    <name type="scientific">Pseudonocardia eucalypti</name>
    <dbReference type="NCBI Taxonomy" id="648755"/>
    <lineage>
        <taxon>Bacteria</taxon>
        <taxon>Bacillati</taxon>
        <taxon>Actinomycetota</taxon>
        <taxon>Actinomycetes</taxon>
        <taxon>Pseudonocardiales</taxon>
        <taxon>Pseudonocardiaceae</taxon>
        <taxon>Pseudonocardia</taxon>
    </lineage>
</organism>
<feature type="domain" description="Fumarylacetoacetase-like C-terminal" evidence="1">
    <location>
        <begin position="105"/>
        <end position="363"/>
    </location>
</feature>
<dbReference type="Gene3D" id="2.30.30.230">
    <property type="entry name" value="Fumarylacetoacetase, N-terminal domain"/>
    <property type="match status" value="1"/>
</dbReference>
<accession>A0ABP9R3Y1</accession>
<dbReference type="PANTHER" id="PTHR43069:SF2">
    <property type="entry name" value="FUMARYLACETOACETASE"/>
    <property type="match status" value="1"/>
</dbReference>
<dbReference type="Proteomes" id="UP001428817">
    <property type="component" value="Unassembled WGS sequence"/>
</dbReference>
<dbReference type="InterPro" id="IPR005959">
    <property type="entry name" value="Fumarylacetoacetase"/>
</dbReference>